<dbReference type="GO" id="GO:0007165">
    <property type="term" value="P:signal transduction"/>
    <property type="evidence" value="ECO:0007669"/>
    <property type="project" value="UniProtKB-KW"/>
</dbReference>
<dbReference type="InterPro" id="IPR000727">
    <property type="entry name" value="T_SNARE_dom"/>
</dbReference>
<dbReference type="Gene3D" id="1.10.287.950">
    <property type="entry name" value="Methyl-accepting chemotaxis protein"/>
    <property type="match status" value="1"/>
</dbReference>
<dbReference type="CDD" id="cd06225">
    <property type="entry name" value="HAMP"/>
    <property type="match status" value="1"/>
</dbReference>
<dbReference type="Pfam" id="PF00015">
    <property type="entry name" value="MCPsignal"/>
    <property type="match status" value="1"/>
</dbReference>
<reference evidence="11 12" key="1">
    <citation type="submission" date="2018-03" db="EMBL/GenBank/DDBJ databases">
        <authorList>
            <person name="Gully D."/>
        </authorList>
    </citation>
    <scope>NUCLEOTIDE SEQUENCE [LARGE SCALE GENOMIC DNA]</scope>
    <source>
        <strain evidence="11">ORS3257</strain>
    </source>
</reference>
<keyword evidence="3 5" id="KW-0807">Transducer</keyword>
<feature type="compositionally biased region" description="Polar residues" evidence="6">
    <location>
        <begin position="448"/>
        <end position="459"/>
    </location>
</feature>
<feature type="domain" description="HAMP" evidence="10">
    <location>
        <begin position="346"/>
        <end position="399"/>
    </location>
</feature>
<evidence type="ECO:0000259" key="8">
    <source>
        <dbReference type="PROSITE" id="PS50111"/>
    </source>
</evidence>
<dbReference type="InterPro" id="IPR003660">
    <property type="entry name" value="HAMP_dom"/>
</dbReference>
<dbReference type="PROSITE" id="PS50192">
    <property type="entry name" value="T_SNARE"/>
    <property type="match status" value="1"/>
</dbReference>
<evidence type="ECO:0000256" key="3">
    <source>
        <dbReference type="ARBA" id="ARBA00023224"/>
    </source>
</evidence>
<evidence type="ECO:0000256" key="7">
    <source>
        <dbReference type="SAM" id="Phobius"/>
    </source>
</evidence>
<protein>
    <submittedName>
        <fullName evidence="11">Methyl-accepting chemotaxis protein</fullName>
    </submittedName>
</protein>
<comment type="similarity">
    <text evidence="4">Belongs to the methyl-accepting chemotaxis (MCP) protein family.</text>
</comment>
<dbReference type="SUPFAM" id="SSF58104">
    <property type="entry name" value="Methyl-accepting chemotaxis protein (MCP) signaling domain"/>
    <property type="match status" value="1"/>
</dbReference>
<evidence type="ECO:0000256" key="5">
    <source>
        <dbReference type="PROSITE-ProRule" id="PRU00284"/>
    </source>
</evidence>
<dbReference type="RefSeq" id="WP_122401507.1">
    <property type="nucleotide sequence ID" value="NZ_LS398110.1"/>
</dbReference>
<comment type="subcellular location">
    <subcellularLocation>
        <location evidence="1">Cell inner membrane</location>
        <topology evidence="1">Multi-pass membrane protein</topology>
    </subcellularLocation>
</comment>
<gene>
    <name evidence="11" type="ORF">BRAD3257_1911</name>
</gene>
<dbReference type="KEGG" id="bvz:BRAD3257_1911"/>
<evidence type="ECO:0000256" key="4">
    <source>
        <dbReference type="ARBA" id="ARBA00029447"/>
    </source>
</evidence>
<proteinExistence type="inferred from homology"/>
<name>A0A2U3PV70_9BRAD</name>
<accession>A0A2U3PV70</accession>
<evidence type="ECO:0000313" key="11">
    <source>
        <dbReference type="EMBL" id="SPP93019.1"/>
    </source>
</evidence>
<keyword evidence="7" id="KW-1133">Transmembrane helix</keyword>
<evidence type="ECO:0000313" key="12">
    <source>
        <dbReference type="Proteomes" id="UP000246085"/>
    </source>
</evidence>
<dbReference type="PANTHER" id="PTHR32089">
    <property type="entry name" value="METHYL-ACCEPTING CHEMOTAXIS PROTEIN MCPB"/>
    <property type="match status" value="1"/>
</dbReference>
<dbReference type="AlphaFoldDB" id="A0A2U3PV70"/>
<dbReference type="PROSITE" id="PS50111">
    <property type="entry name" value="CHEMOTAXIS_TRANSDUC_2"/>
    <property type="match status" value="1"/>
</dbReference>
<evidence type="ECO:0000256" key="2">
    <source>
        <dbReference type="ARBA" id="ARBA00022519"/>
    </source>
</evidence>
<dbReference type="PANTHER" id="PTHR32089:SF112">
    <property type="entry name" value="LYSOZYME-LIKE PROTEIN-RELATED"/>
    <property type="match status" value="1"/>
</dbReference>
<feature type="region of interest" description="Disordered" evidence="6">
    <location>
        <begin position="437"/>
        <end position="459"/>
    </location>
</feature>
<keyword evidence="7" id="KW-0472">Membrane</keyword>
<dbReference type="Proteomes" id="UP000246085">
    <property type="component" value="Chromosome BRAD3257"/>
</dbReference>
<dbReference type="PROSITE" id="PS50885">
    <property type="entry name" value="HAMP"/>
    <property type="match status" value="1"/>
</dbReference>
<dbReference type="EMBL" id="LS398110">
    <property type="protein sequence ID" value="SPP93019.1"/>
    <property type="molecule type" value="Genomic_DNA"/>
</dbReference>
<keyword evidence="2" id="KW-0997">Cell inner membrane</keyword>
<sequence>MSKHVTLTTVLMTIICVVSAVVAGVLSFDVYDSYGKLRTAEQLSAIARASSGTFRSMHSFRTVRAITGRYLENKQVLEPALEGGLSQARSRLSQALTELPRDVEAVGAQQTSAIVTRAEIEAVLQLDDAAFRAIKLPSSERAPELGKQYAEATGRLLGRLDSLSSELASQARFRDPIVDQLMTLKQLVWFLRIVGGEATILVSQSVEGVAPGGDQRETYARLKGRIEAAWSSIESVVAGTAVAPAVSDALAATKSSYFDKDYLALRDRLFEAPAKGEKLEMSVAQWVNFGVGRLSTAVDLAERALEAAQGRANERSAAAHSNLLLQSILLVAATLLAGACIAGVRGFVILPLRKIRDATIELANGNIAAETPFPGRKDEIGQLAEALQTFKENAVEKARIEQEQRHLGEVTLERQREMERQILEFERQMAGSFASLASASDQMRDTSDSMSSISKEANAQVKSTEQASNLASINVQSVASASEELSATIASITQRTAQAAEIAARAVEQANETDATVRGLAESAGRIGQVVELITTIAGQTNLLALNATIEAARAGESGRGFAVVASEVKSLANQTAKATDEISGQILAVQNVANEAVQAIKGIEETIRQVSDVASSIAAAVEEQGTATRDISANTQLAATETQKVLQNIARVSATADATGTAAQHVTAAGKVLDSETQEIRSQINTFLDSIRAA</sequence>
<dbReference type="GO" id="GO:0005886">
    <property type="term" value="C:plasma membrane"/>
    <property type="evidence" value="ECO:0007669"/>
    <property type="project" value="UniProtKB-SubCell"/>
</dbReference>
<dbReference type="Pfam" id="PF00672">
    <property type="entry name" value="HAMP"/>
    <property type="match status" value="1"/>
</dbReference>
<evidence type="ECO:0000256" key="6">
    <source>
        <dbReference type="SAM" id="MobiDB-lite"/>
    </source>
</evidence>
<organism evidence="11 12">
    <name type="scientific">Bradyrhizobium vignae</name>
    <dbReference type="NCBI Taxonomy" id="1549949"/>
    <lineage>
        <taxon>Bacteria</taxon>
        <taxon>Pseudomonadati</taxon>
        <taxon>Pseudomonadota</taxon>
        <taxon>Alphaproteobacteria</taxon>
        <taxon>Hyphomicrobiales</taxon>
        <taxon>Nitrobacteraceae</taxon>
        <taxon>Bradyrhizobium</taxon>
    </lineage>
</organism>
<evidence type="ECO:0000259" key="9">
    <source>
        <dbReference type="PROSITE" id="PS50192"/>
    </source>
</evidence>
<dbReference type="InterPro" id="IPR004089">
    <property type="entry name" value="MCPsignal_dom"/>
</dbReference>
<evidence type="ECO:0000256" key="1">
    <source>
        <dbReference type="ARBA" id="ARBA00004429"/>
    </source>
</evidence>
<feature type="domain" description="Methyl-accepting transducer" evidence="8">
    <location>
        <begin position="432"/>
        <end position="675"/>
    </location>
</feature>
<feature type="domain" description="T-SNARE coiled-coil homology" evidence="9">
    <location>
        <begin position="591"/>
        <end position="653"/>
    </location>
</feature>
<dbReference type="SMART" id="SM00283">
    <property type="entry name" value="MA"/>
    <property type="match status" value="1"/>
</dbReference>
<dbReference type="SMART" id="SM00304">
    <property type="entry name" value="HAMP"/>
    <property type="match status" value="1"/>
</dbReference>
<keyword evidence="2" id="KW-1003">Cell membrane</keyword>
<dbReference type="Gene3D" id="6.10.340.10">
    <property type="match status" value="1"/>
</dbReference>
<evidence type="ECO:0000259" key="10">
    <source>
        <dbReference type="PROSITE" id="PS50885"/>
    </source>
</evidence>
<keyword evidence="7" id="KW-0812">Transmembrane</keyword>
<feature type="transmembrane region" description="Helical" evidence="7">
    <location>
        <begin position="323"/>
        <end position="348"/>
    </location>
</feature>